<dbReference type="InterPro" id="IPR036609">
    <property type="entry name" value="LCCL_sf"/>
</dbReference>
<organism evidence="2 3">
    <name type="scientific">Cryptococcus neoformans Tu259-1</name>
    <dbReference type="NCBI Taxonomy" id="1230072"/>
    <lineage>
        <taxon>Eukaryota</taxon>
        <taxon>Fungi</taxon>
        <taxon>Dikarya</taxon>
        <taxon>Basidiomycota</taxon>
        <taxon>Agaricomycotina</taxon>
        <taxon>Tremellomycetes</taxon>
        <taxon>Tremellales</taxon>
        <taxon>Cryptococcaceae</taxon>
        <taxon>Cryptococcus</taxon>
        <taxon>Cryptococcus neoformans species complex</taxon>
    </lineage>
</organism>
<feature type="compositionally biased region" description="Low complexity" evidence="1">
    <location>
        <begin position="568"/>
        <end position="581"/>
    </location>
</feature>
<feature type="compositionally biased region" description="Pro residues" evidence="1">
    <location>
        <begin position="19"/>
        <end position="35"/>
    </location>
</feature>
<feature type="compositionally biased region" description="Gly residues" evidence="1">
    <location>
        <begin position="144"/>
        <end position="159"/>
    </location>
</feature>
<dbReference type="EMBL" id="AMKT01000078">
    <property type="protein sequence ID" value="OXG13685.1"/>
    <property type="molecule type" value="Genomic_DNA"/>
</dbReference>
<accession>A0A854Q6Y0</accession>
<feature type="region of interest" description="Disordered" evidence="1">
    <location>
        <begin position="1"/>
        <end position="736"/>
    </location>
</feature>
<feature type="compositionally biased region" description="Low complexity" evidence="1">
    <location>
        <begin position="388"/>
        <end position="413"/>
    </location>
</feature>
<feature type="compositionally biased region" description="Polar residues" evidence="1">
    <location>
        <begin position="54"/>
        <end position="68"/>
    </location>
</feature>
<evidence type="ECO:0000313" key="2">
    <source>
        <dbReference type="EMBL" id="OXG13685.1"/>
    </source>
</evidence>
<feature type="compositionally biased region" description="Polar residues" evidence="1">
    <location>
        <begin position="194"/>
        <end position="207"/>
    </location>
</feature>
<reference evidence="2 3" key="1">
    <citation type="submission" date="2017-06" db="EMBL/GenBank/DDBJ databases">
        <title>Global population genomics of the pathogenic fungus Cryptococcus neoformans var. grubii.</title>
        <authorList>
            <person name="Cuomo C."/>
            <person name="Litvintseva A."/>
            <person name="Chen Y."/>
            <person name="Young S."/>
            <person name="Zeng Q."/>
            <person name="Chapman S."/>
            <person name="Gujja S."/>
            <person name="Saif S."/>
            <person name="Birren B."/>
        </authorList>
    </citation>
    <scope>NUCLEOTIDE SEQUENCE [LARGE SCALE GENOMIC DNA]</scope>
    <source>
        <strain evidence="2 3">Tu259-1</strain>
    </source>
</reference>
<feature type="compositionally biased region" description="Low complexity" evidence="1">
    <location>
        <begin position="76"/>
        <end position="93"/>
    </location>
</feature>
<feature type="compositionally biased region" description="Polar residues" evidence="1">
    <location>
        <begin position="285"/>
        <end position="300"/>
    </location>
</feature>
<dbReference type="InterPro" id="IPR013951">
    <property type="entry name" value="Rxt3"/>
</dbReference>
<comment type="caution">
    <text evidence="2">The sequence shown here is derived from an EMBL/GenBank/DDBJ whole genome shotgun (WGS) entry which is preliminary data.</text>
</comment>
<feature type="compositionally biased region" description="Low complexity" evidence="1">
    <location>
        <begin position="244"/>
        <end position="262"/>
    </location>
</feature>
<feature type="compositionally biased region" description="Gly residues" evidence="1">
    <location>
        <begin position="432"/>
        <end position="448"/>
    </location>
</feature>
<evidence type="ECO:0000256" key="1">
    <source>
        <dbReference type="SAM" id="MobiDB-lite"/>
    </source>
</evidence>
<sequence length="1180" mass="128453">MHPYGKLPQPQGTSNATSPPLPTATPASGPPPNPLRPSYGLVTDRDRDRERQSRSLPPSTGTTLTVTALGNPYSYPSSLQRPDPPSSSSSSHSHQQRHQHHHHHHHHPSGASSAGSTPRDERTNPYAPPPPGASAGRKPDMLGVGLGAGLGRLSGGYGLFGNSPFREQEMRDRERQERIQRERERDLKPPVPTSPTQRASISTTPGNSYPRPSLPPSPTNTIRGGLPASNTVTSKPSISPQLPPASAGSASASAARPSLPLPNFSSLGSRSLPSPFERDTRERSASGSAHPSPAVPTTQEVPPAVGGHARSLSNSSAREIPGLSGNDRSPPKPSAPSTARSLYAGGPPPLSGSQGSRDREVQRSPVTRAPTAASPREPSRDNISPPVAASTAKPPSSQAPPASGSLSGAPTSGRGPYTSSYTYPSNPAYAGSFGGFGLSSFGGYGAFGGPRWDHEREREAREARDARERVEREGKRDEEDKRKKEIERQREKEREEREREKWKAVREQDQRERERRSSLSTPSAAPGSSVATARPPDPYRRNTGSFEGKPSSGYTRHIEVLNHPDPSAQPAAASQNATNPAYERETSVIQQVAPTREPRPYGYKPEPVARETPPVQPPIREPAVSQMPRESLSSTAGREPRPEREYYQTVPPSAPVIPPIPVNAPVQPPREKRSRMDAVVEDAQVAHQAQQAQRRSSQAKSKRRKLEEEKMTQAHHGMGHSHASYGNHNVHGRHSPVMDKRDFASLAQLPQKRVEVSSAPVEAWLKGLPSLSRVIGTIDYSGKPFTLVKTGLVKPENEGGLIIVRIGGGFLGRGWRVRGEPGWEDASTKQVGNVVCGAQDPERACWGTDVYTDDSDLGLILVHAGWIRWSALPSLRSPQDRKKDEQEFINVTVRLVPRLVRYIGTERNGLKTRGWGNGHDGSSVVVERVERVKIDRKYLASRKRKARISEWVHQRALVCPIPSSKQEDEKMKETILLTTTVPTESLILSAINVSGKDVTVTGAFKYSPDVLKGWLDVPIEGDELDKSLWGYKLILEGSGETYQISMNKESTYKYPLINLTQLLPSDTGPKEIFASHPASGIYLWDGGFAAQIQGEKGILFKVEKFKWEKLKEGEVGAWAKEVEEVVPAVEEIADDVPVEEEGESAPQGDHEMAVDIAEVNGANGINGHVHMKEEQMDVDG</sequence>
<dbReference type="Pfam" id="PF08642">
    <property type="entry name" value="Rxt3"/>
    <property type="match status" value="1"/>
</dbReference>
<feature type="compositionally biased region" description="Basic residues" evidence="1">
    <location>
        <begin position="94"/>
        <end position="108"/>
    </location>
</feature>
<evidence type="ECO:0000313" key="3">
    <source>
        <dbReference type="Proteomes" id="UP000199727"/>
    </source>
</evidence>
<dbReference type="OrthoDB" id="3596986at2759"/>
<gene>
    <name evidence="2" type="ORF">C361_05825</name>
</gene>
<feature type="compositionally biased region" description="Polar residues" evidence="1">
    <location>
        <begin position="263"/>
        <end position="272"/>
    </location>
</feature>
<feature type="compositionally biased region" description="Basic and acidic residues" evidence="1">
    <location>
        <begin position="451"/>
        <end position="517"/>
    </location>
</feature>
<protein>
    <submittedName>
        <fullName evidence="2">Uncharacterized protein</fullName>
    </submittedName>
</protein>
<dbReference type="AlphaFoldDB" id="A0A854Q6Y0"/>
<name>A0A854Q6Y0_CRYNE</name>
<feature type="compositionally biased region" description="Basic and acidic residues" evidence="1">
    <location>
        <begin position="166"/>
        <end position="188"/>
    </location>
</feature>
<feature type="compositionally biased region" description="Pro residues" evidence="1">
    <location>
        <begin position="652"/>
        <end position="668"/>
    </location>
</feature>
<feature type="compositionally biased region" description="Basic and acidic residues" evidence="1">
    <location>
        <begin position="669"/>
        <end position="678"/>
    </location>
</feature>
<feature type="compositionally biased region" description="Basic and acidic residues" evidence="1">
    <location>
        <begin position="43"/>
        <end position="53"/>
    </location>
</feature>
<dbReference type="Gene3D" id="2.170.130.20">
    <property type="entry name" value="LCCL-like domain"/>
    <property type="match status" value="1"/>
</dbReference>
<feature type="compositionally biased region" description="Low complexity" evidence="1">
    <location>
        <begin position="688"/>
        <end position="699"/>
    </location>
</feature>
<dbReference type="Proteomes" id="UP000199727">
    <property type="component" value="Unassembled WGS sequence"/>
</dbReference>
<proteinExistence type="predicted"/>
<feature type="compositionally biased region" description="Polar residues" evidence="1">
    <location>
        <begin position="228"/>
        <end position="238"/>
    </location>
</feature>